<comment type="subcellular location">
    <subcellularLocation>
        <location evidence="6">Cell membrane</location>
        <topology evidence="6">Multi-pass membrane protein</topology>
    </subcellularLocation>
    <subcellularLocation>
        <location evidence="1">Membrane</location>
        <topology evidence="1">Multi-pass membrane protein</topology>
    </subcellularLocation>
</comment>
<comment type="similarity">
    <text evidence="2 6">Belongs to the 4-toluene sulfonate uptake permease (TSUP) (TC 2.A.102) family.</text>
</comment>
<feature type="transmembrane region" description="Helical" evidence="6">
    <location>
        <begin position="217"/>
        <end position="236"/>
    </location>
</feature>
<dbReference type="Proteomes" id="UP000095255">
    <property type="component" value="Unassembled WGS sequence"/>
</dbReference>
<evidence type="ECO:0000256" key="6">
    <source>
        <dbReference type="RuleBase" id="RU363041"/>
    </source>
</evidence>
<keyword evidence="4 6" id="KW-1133">Transmembrane helix</keyword>
<evidence type="ECO:0000313" key="8">
    <source>
        <dbReference type="Proteomes" id="UP000095255"/>
    </source>
</evidence>
<evidence type="ECO:0000256" key="5">
    <source>
        <dbReference type="ARBA" id="ARBA00023136"/>
    </source>
</evidence>
<evidence type="ECO:0000256" key="4">
    <source>
        <dbReference type="ARBA" id="ARBA00022989"/>
    </source>
</evidence>
<feature type="transmembrane region" description="Helical" evidence="6">
    <location>
        <begin position="76"/>
        <end position="93"/>
    </location>
</feature>
<sequence length="262" mass="27915">MFDMLVLAIIGFISGFTGSIAGIGGGIIIVPALIYIFGISSQTAAGTSLAVMVFIAISAVSTFAKQGRIDFRSASQFIIASAPGAVIGAYIGRGFSEQAFSVFFGILMILISVFLSIDQKHTKSMGPPSARRRFRDITGKEYKYQFNRSFALGVSFCVGLLSSLFGIGGGALMVPAMIMLFSFPPHIATATSMLVILATSVFGSISHFLLGNIQWYYVLLLAPGAYVGGVIGAIIAKRLNSKILFAILRLIIFLVALRMILL</sequence>
<feature type="transmembrane region" description="Helical" evidence="6">
    <location>
        <begin position="187"/>
        <end position="210"/>
    </location>
</feature>
<dbReference type="RefSeq" id="WP_069701016.1">
    <property type="nucleotide sequence ID" value="NZ_MJAT01000002.1"/>
</dbReference>
<feature type="transmembrane region" description="Helical" evidence="6">
    <location>
        <begin position="150"/>
        <end position="181"/>
    </location>
</feature>
<keyword evidence="5 6" id="KW-0472">Membrane</keyword>
<evidence type="ECO:0000313" key="7">
    <source>
        <dbReference type="EMBL" id="OEH86650.1"/>
    </source>
</evidence>
<dbReference type="OrthoDB" id="9780109at2"/>
<gene>
    <name evidence="7" type="ORF">BHU72_10390</name>
</gene>
<keyword evidence="8" id="KW-1185">Reference proteome</keyword>
<evidence type="ECO:0000256" key="3">
    <source>
        <dbReference type="ARBA" id="ARBA00022692"/>
    </source>
</evidence>
<feature type="transmembrane region" description="Helical" evidence="6">
    <location>
        <begin position="99"/>
        <end position="117"/>
    </location>
</feature>
<keyword evidence="6" id="KW-1003">Cell membrane</keyword>
<dbReference type="InterPro" id="IPR051598">
    <property type="entry name" value="TSUP/Inactive_protease-like"/>
</dbReference>
<dbReference type="EMBL" id="MJAT01000002">
    <property type="protein sequence ID" value="OEH86650.1"/>
    <property type="molecule type" value="Genomic_DNA"/>
</dbReference>
<dbReference type="InterPro" id="IPR002781">
    <property type="entry name" value="TM_pro_TauE-like"/>
</dbReference>
<accession>A0A1E5L926</accession>
<organism evidence="7 8">
    <name type="scientific">Desulfuribacillus stibiiarsenatis</name>
    <dbReference type="NCBI Taxonomy" id="1390249"/>
    <lineage>
        <taxon>Bacteria</taxon>
        <taxon>Bacillati</taxon>
        <taxon>Bacillota</taxon>
        <taxon>Desulfuribacillia</taxon>
        <taxon>Desulfuribacillales</taxon>
        <taxon>Desulfuribacillaceae</taxon>
        <taxon>Desulfuribacillus</taxon>
    </lineage>
</organism>
<evidence type="ECO:0000256" key="1">
    <source>
        <dbReference type="ARBA" id="ARBA00004141"/>
    </source>
</evidence>
<reference evidence="7 8" key="1">
    <citation type="submission" date="2016-09" db="EMBL/GenBank/DDBJ databases">
        <title>Desulfuribacillus arsenicus sp. nov., an obligately anaerobic, dissimilatory arsenic- and antimonate-reducing bacterium isolated from anoxic sediments.</title>
        <authorList>
            <person name="Abin C.A."/>
            <person name="Hollibaugh J.T."/>
        </authorList>
    </citation>
    <scope>NUCLEOTIDE SEQUENCE [LARGE SCALE GENOMIC DNA]</scope>
    <source>
        <strain evidence="7 8">MLFW-2</strain>
    </source>
</reference>
<dbReference type="AlphaFoldDB" id="A0A1E5L926"/>
<comment type="caution">
    <text evidence="7">The sequence shown here is derived from an EMBL/GenBank/DDBJ whole genome shotgun (WGS) entry which is preliminary data.</text>
</comment>
<name>A0A1E5L926_9FIRM</name>
<feature type="transmembrane region" description="Helical" evidence="6">
    <location>
        <begin position="43"/>
        <end position="64"/>
    </location>
</feature>
<protein>
    <recommendedName>
        <fullName evidence="6">Probable membrane transporter protein</fullName>
    </recommendedName>
</protein>
<dbReference type="Pfam" id="PF01925">
    <property type="entry name" value="TauE"/>
    <property type="match status" value="1"/>
</dbReference>
<evidence type="ECO:0000256" key="2">
    <source>
        <dbReference type="ARBA" id="ARBA00009142"/>
    </source>
</evidence>
<dbReference type="PANTHER" id="PTHR43701">
    <property type="entry name" value="MEMBRANE TRANSPORTER PROTEIN MJ0441-RELATED"/>
    <property type="match status" value="1"/>
</dbReference>
<dbReference type="GO" id="GO:0005886">
    <property type="term" value="C:plasma membrane"/>
    <property type="evidence" value="ECO:0007669"/>
    <property type="project" value="UniProtKB-SubCell"/>
</dbReference>
<keyword evidence="3 6" id="KW-0812">Transmembrane</keyword>
<feature type="transmembrane region" description="Helical" evidence="6">
    <location>
        <begin position="242"/>
        <end position="261"/>
    </location>
</feature>
<proteinExistence type="inferred from homology"/>
<dbReference type="STRING" id="1390249.BHU72_10390"/>
<dbReference type="PANTHER" id="PTHR43701:SF2">
    <property type="entry name" value="MEMBRANE TRANSPORTER PROTEIN YJNA-RELATED"/>
    <property type="match status" value="1"/>
</dbReference>
<feature type="transmembrane region" description="Helical" evidence="6">
    <location>
        <begin position="7"/>
        <end position="37"/>
    </location>
</feature>